<feature type="compositionally biased region" description="Basic and acidic residues" evidence="7">
    <location>
        <begin position="146"/>
        <end position="162"/>
    </location>
</feature>
<comment type="subunit">
    <text evidence="4">Forms a homohexamer that can probably bind six kinase subunits. Interacts with cdk-1.</text>
</comment>
<dbReference type="InterPro" id="IPR036858">
    <property type="entry name" value="Cyclin-dep_kinase_reg-sub_sf"/>
</dbReference>
<dbReference type="InterPro" id="IPR000789">
    <property type="entry name" value="Cyclin-dep_kinase_reg-sub"/>
</dbReference>
<evidence type="ECO:0000256" key="5">
    <source>
        <dbReference type="ARBA" id="ARBA00068939"/>
    </source>
</evidence>
<evidence type="ECO:0000256" key="6">
    <source>
        <dbReference type="RuleBase" id="RU311113"/>
    </source>
</evidence>
<dbReference type="GO" id="GO:0051301">
    <property type="term" value="P:cell division"/>
    <property type="evidence" value="ECO:0007669"/>
    <property type="project" value="UniProtKB-UniRule"/>
</dbReference>
<dbReference type="PANTHER" id="PTHR23415">
    <property type="entry name" value="CYCLIN-DEPENDENT KINASES REGULATORY SUBUNIT/60S RIBOSOME SUBUNIT BIOGENESIS PROTEIN NIP7"/>
    <property type="match status" value="1"/>
</dbReference>
<organism evidence="8 9">
    <name type="scientific">Trichuris muris</name>
    <name type="common">Mouse whipworm</name>
    <dbReference type="NCBI Taxonomy" id="70415"/>
    <lineage>
        <taxon>Eukaryota</taxon>
        <taxon>Metazoa</taxon>
        <taxon>Ecdysozoa</taxon>
        <taxon>Nematoda</taxon>
        <taxon>Enoplea</taxon>
        <taxon>Dorylaimia</taxon>
        <taxon>Trichinellida</taxon>
        <taxon>Trichuridae</taxon>
        <taxon>Trichuris</taxon>
    </lineage>
</organism>
<dbReference type="FunFam" id="3.30.170.10:FF:000001">
    <property type="entry name" value="Cyclin-dependent kinases regulatory subunit"/>
    <property type="match status" value="1"/>
</dbReference>
<comment type="function">
    <text evidence="6">Binds to the catalytic subunit of the cyclin dependent kinases and is essential for their biological function.</text>
</comment>
<keyword evidence="2 6" id="KW-0132">Cell division</keyword>
<keyword evidence="3 6" id="KW-0131">Cell cycle</keyword>
<dbReference type="PRINTS" id="PR00296">
    <property type="entry name" value="CYCLINKINASE"/>
</dbReference>
<proteinExistence type="inferred from homology"/>
<evidence type="ECO:0000256" key="4">
    <source>
        <dbReference type="ARBA" id="ARBA00066120"/>
    </source>
</evidence>
<dbReference type="SMART" id="SM01084">
    <property type="entry name" value="CKS"/>
    <property type="match status" value="1"/>
</dbReference>
<protein>
    <recommendedName>
        <fullName evidence="5 6">Cyclin-dependent kinases regulatory subunit</fullName>
    </recommendedName>
</protein>
<feature type="region of interest" description="Disordered" evidence="7">
    <location>
        <begin position="146"/>
        <end position="168"/>
    </location>
</feature>
<sequence>MFVLVIAPFATIDFVLLFLKLQIQFHDHMVEISQTHSKVSTCGMQVRHFCRRTDLSFCTIPELESSADMSQEIYYSEKYRDEQGYEYRHVHLPKQLARLVPTDRLMLEEEWRRLGIQQSRGWEHYMIFDPEPHIVLFRRKIRDVNGNEEPRQNGDMKHHDHPQQQWRN</sequence>
<comment type="similarity">
    <text evidence="1 6">Belongs to the CKS family.</text>
</comment>
<dbReference type="SUPFAM" id="SSF55637">
    <property type="entry name" value="Cell cycle regulatory proteins"/>
    <property type="match status" value="1"/>
</dbReference>
<dbReference type="WBParaSite" id="TMUE_2000008593.1">
    <property type="protein sequence ID" value="TMUE_2000008593.1"/>
    <property type="gene ID" value="WBGene00289764"/>
</dbReference>
<dbReference type="Pfam" id="PF01111">
    <property type="entry name" value="CKS"/>
    <property type="match status" value="1"/>
</dbReference>
<dbReference type="GO" id="GO:0016538">
    <property type="term" value="F:cyclin-dependent protein serine/threonine kinase regulator activity"/>
    <property type="evidence" value="ECO:0007669"/>
    <property type="project" value="InterPro"/>
</dbReference>
<name>A0A5S6QN24_TRIMR</name>
<evidence type="ECO:0000313" key="8">
    <source>
        <dbReference type="Proteomes" id="UP000046395"/>
    </source>
</evidence>
<accession>A0A5S6QN24</accession>
<keyword evidence="8" id="KW-1185">Reference proteome</keyword>
<evidence type="ECO:0000313" key="9">
    <source>
        <dbReference type="WBParaSite" id="TMUE_2000008593.1"/>
    </source>
</evidence>
<reference evidence="9" key="1">
    <citation type="submission" date="2019-12" db="UniProtKB">
        <authorList>
            <consortium name="WormBaseParasite"/>
        </authorList>
    </citation>
    <scope>IDENTIFICATION</scope>
</reference>
<dbReference type="Gene3D" id="3.30.170.10">
    <property type="entry name" value="Cyclin-dependent kinase, regulatory subunit"/>
    <property type="match status" value="1"/>
</dbReference>
<dbReference type="STRING" id="70415.A0A5S6QN24"/>
<evidence type="ECO:0000256" key="1">
    <source>
        <dbReference type="ARBA" id="ARBA00007782"/>
    </source>
</evidence>
<evidence type="ECO:0000256" key="7">
    <source>
        <dbReference type="SAM" id="MobiDB-lite"/>
    </source>
</evidence>
<evidence type="ECO:0000256" key="2">
    <source>
        <dbReference type="ARBA" id="ARBA00022618"/>
    </source>
</evidence>
<dbReference type="Proteomes" id="UP000046395">
    <property type="component" value="Unassembled WGS sequence"/>
</dbReference>
<evidence type="ECO:0000256" key="3">
    <source>
        <dbReference type="ARBA" id="ARBA00023306"/>
    </source>
</evidence>
<dbReference type="AlphaFoldDB" id="A0A5S6QN24"/>